<proteinExistence type="predicted"/>
<evidence type="ECO:0000313" key="9">
    <source>
        <dbReference type="Proteomes" id="UP000017831"/>
    </source>
</evidence>
<dbReference type="InterPro" id="IPR010827">
    <property type="entry name" value="BamA/TamA_POTRA"/>
</dbReference>
<sequence>MKKSAHPYIYTLILALCTSCSVNKFIPENQYLLDEVKIVSDTKEVKPSLFNSYLRQNPNAKWFNMVKIPMYIYGASGTDSTKRVNRFFRKIGDAPVIYNADVAMKSKEEIEKAVRNMGYIGAKVTIHTEAKKNKLKLFYHIEAGRPYMIRHIAYNIDDLNISDCLQQDSAQSMLFPGMPFDVNVLDAERQRITRLLQNKGYYKFNKDFLVYQADTTRNTYLVDLTLKLLPYQRKKEDPPQKHRQYLVNSVNFIADSEMTPIRKGSFTGFDSLSYKGYNMYYKDKMFLRPKLLVDFNRIRPGEFYSERDVQNTYSALGRLRMLKYSNIRFKEVNVSDSTKLDAYIVMSKGQNKSVSFEIEGTNSAGDLGAAASISFQHRNVFKGSETFTMKVRGAYEAITGLGQDYVNDNYTEYGVESSLNFPEFMFPFLSSDFKRKIKATSEVGLKFTSQVRPEFSRMLASASWSYRWSDRKHIQHRLDLADINYVYMPSKSPDFQEYLDKMTANNSLLRASYENVLIVRMGYNFTYNSAGNTMMRTPTKSSYSLRVNVEEAGNLMYAASKLAHSTPKGDKGFVLANIPFAQYIKGDFDFAKNFMIDPRNSFVFHIGVGVAYPYGNSRALPFEKRYFSGGANSVRGWSVRSLGPGGYKGSSDGQMDFIKQSGDIKLDLNVEYRTHLFWKLNGAAFIDAGNIWTIRSDSEQEDGVFKFNKFYKQIAVAYGLGIRFDLDYLILRFDGGMKAINPMETGKGRYPITRPRFSRDFAFHFAVGYPF</sequence>
<organism evidence="8 9">
    <name type="scientific">Phocaeicola massiliensis B84634 = Timone 84634 = DSM 17679 = JCM 13223</name>
    <dbReference type="NCBI Taxonomy" id="1121098"/>
    <lineage>
        <taxon>Bacteria</taxon>
        <taxon>Pseudomonadati</taxon>
        <taxon>Bacteroidota</taxon>
        <taxon>Bacteroidia</taxon>
        <taxon>Bacteroidales</taxon>
        <taxon>Bacteroidaceae</taxon>
        <taxon>Phocaeicola</taxon>
    </lineage>
</organism>
<gene>
    <name evidence="8" type="ORF">HMPREF1534_01287</name>
</gene>
<comment type="caution">
    <text evidence="8">The sequence shown here is derived from an EMBL/GenBank/DDBJ whole genome shotgun (WGS) entry which is preliminary data.</text>
</comment>
<dbReference type="Pfam" id="PF01103">
    <property type="entry name" value="Omp85"/>
    <property type="match status" value="1"/>
</dbReference>
<dbReference type="AlphaFoldDB" id="U6RMD1"/>
<dbReference type="GeneID" id="60062704"/>
<evidence type="ECO:0000259" key="6">
    <source>
        <dbReference type="Pfam" id="PF01103"/>
    </source>
</evidence>
<keyword evidence="3" id="KW-0732">Signal</keyword>
<accession>U6RMD1</accession>
<feature type="domain" description="POTRA" evidence="7">
    <location>
        <begin position="35"/>
        <end position="144"/>
    </location>
</feature>
<dbReference type="EMBL" id="AQHY01000013">
    <property type="protein sequence ID" value="EOA56368.1"/>
    <property type="molecule type" value="Genomic_DNA"/>
</dbReference>
<evidence type="ECO:0000256" key="5">
    <source>
        <dbReference type="ARBA" id="ARBA00023237"/>
    </source>
</evidence>
<evidence type="ECO:0000313" key="8">
    <source>
        <dbReference type="EMBL" id="EOA56368.1"/>
    </source>
</evidence>
<evidence type="ECO:0000256" key="2">
    <source>
        <dbReference type="ARBA" id="ARBA00022692"/>
    </source>
</evidence>
<reference evidence="8 9" key="1">
    <citation type="submission" date="2013-04" db="EMBL/GenBank/DDBJ databases">
        <title>The Genome Sequence of Bacteroides massiliensis DSM 17679.</title>
        <authorList>
            <consortium name="The Broad Institute Genomics Platform"/>
            <person name="Earl A."/>
            <person name="Ward D."/>
            <person name="Feldgarden M."/>
            <person name="Gevers D."/>
            <person name="Martens E."/>
            <person name="Fenner L."/>
            <person name="Roux V."/>
            <person name="Mallet M.N."/>
            <person name="Raoult D."/>
            <person name="Walker B."/>
            <person name="Young S."/>
            <person name="Zeng Q."/>
            <person name="Gargeya S."/>
            <person name="Fitzgerald M."/>
            <person name="Haas B."/>
            <person name="Abouelleil A."/>
            <person name="Allen A.W."/>
            <person name="Alvarado L."/>
            <person name="Arachchi H.M."/>
            <person name="Berlin A.M."/>
            <person name="Chapman S.B."/>
            <person name="Gainer-Dewar J."/>
            <person name="Goldberg J."/>
            <person name="Griggs A."/>
            <person name="Gujja S."/>
            <person name="Hansen M."/>
            <person name="Howarth C."/>
            <person name="Imamovic A."/>
            <person name="Ireland A."/>
            <person name="Larimer J."/>
            <person name="McCowan C."/>
            <person name="Murphy C."/>
            <person name="Pearson M."/>
            <person name="Poon T.W."/>
            <person name="Priest M."/>
            <person name="Roberts A."/>
            <person name="Saif S."/>
            <person name="Shea T."/>
            <person name="Sisk P."/>
            <person name="Sykes S."/>
            <person name="Wortman J."/>
            <person name="Nusbaum C."/>
            <person name="Birren B."/>
        </authorList>
    </citation>
    <scope>NUCLEOTIDE SEQUENCE [LARGE SCALE GENOMIC DNA]</scope>
    <source>
        <strain evidence="9">B84634 / Timone 84634 / DSM 17679 / JCM 13223</strain>
    </source>
</reference>
<protein>
    <submittedName>
        <fullName evidence="8">Uncharacterized protein</fullName>
    </submittedName>
</protein>
<dbReference type="GO" id="GO:0019867">
    <property type="term" value="C:outer membrane"/>
    <property type="evidence" value="ECO:0007669"/>
    <property type="project" value="InterPro"/>
</dbReference>
<keyword evidence="9" id="KW-1185">Reference proteome</keyword>
<dbReference type="eggNOG" id="COG4775">
    <property type="taxonomic scope" value="Bacteria"/>
</dbReference>
<keyword evidence="4" id="KW-0472">Membrane</keyword>
<dbReference type="RefSeq" id="WP_005938642.1">
    <property type="nucleotide sequence ID" value="NZ_KB890408.1"/>
</dbReference>
<dbReference type="PATRIC" id="fig|1121098.3.peg.1308"/>
<name>U6RMD1_9BACT</name>
<dbReference type="Proteomes" id="UP000017831">
    <property type="component" value="Unassembled WGS sequence"/>
</dbReference>
<dbReference type="InterPro" id="IPR039910">
    <property type="entry name" value="D15-like"/>
</dbReference>
<comment type="subcellular location">
    <subcellularLocation>
        <location evidence="1">Membrane</location>
    </subcellularLocation>
</comment>
<dbReference type="PANTHER" id="PTHR12815:SF47">
    <property type="entry name" value="TRANSLOCATION AND ASSEMBLY MODULE SUBUNIT TAMA"/>
    <property type="match status" value="1"/>
</dbReference>
<evidence type="ECO:0000256" key="4">
    <source>
        <dbReference type="ARBA" id="ARBA00023136"/>
    </source>
</evidence>
<feature type="domain" description="Bacterial surface antigen (D15)" evidence="6">
    <location>
        <begin position="406"/>
        <end position="769"/>
    </location>
</feature>
<dbReference type="Gene3D" id="2.40.160.50">
    <property type="entry name" value="membrane protein fhac: a member of the omp85/tpsb transporter family"/>
    <property type="match status" value="1"/>
</dbReference>
<dbReference type="HOGENOM" id="CLU_010929_0_0_10"/>
<keyword evidence="5" id="KW-0998">Cell outer membrane</keyword>
<dbReference type="STRING" id="1121098.HMPREF1534_01287"/>
<dbReference type="InterPro" id="IPR000184">
    <property type="entry name" value="Bac_surfAg_D15"/>
</dbReference>
<keyword evidence="2" id="KW-0812">Transmembrane</keyword>
<dbReference type="Pfam" id="PF07244">
    <property type="entry name" value="POTRA"/>
    <property type="match status" value="1"/>
</dbReference>
<evidence type="ECO:0000256" key="3">
    <source>
        <dbReference type="ARBA" id="ARBA00022729"/>
    </source>
</evidence>
<evidence type="ECO:0000256" key="1">
    <source>
        <dbReference type="ARBA" id="ARBA00004370"/>
    </source>
</evidence>
<dbReference type="PANTHER" id="PTHR12815">
    <property type="entry name" value="SORTING AND ASSEMBLY MACHINERY SAMM50 PROTEIN FAMILY MEMBER"/>
    <property type="match status" value="1"/>
</dbReference>
<evidence type="ECO:0000259" key="7">
    <source>
        <dbReference type="Pfam" id="PF07244"/>
    </source>
</evidence>
<dbReference type="OrthoDB" id="9814535at2"/>